<evidence type="ECO:0000313" key="2">
    <source>
        <dbReference type="EMBL" id="MCQ5343737.1"/>
    </source>
</evidence>
<organism evidence="2 3">
    <name type="scientific">Megasphaera massiliensis</name>
    <dbReference type="NCBI Taxonomy" id="1232428"/>
    <lineage>
        <taxon>Bacteria</taxon>
        <taxon>Bacillati</taxon>
        <taxon>Bacillota</taxon>
        <taxon>Negativicutes</taxon>
        <taxon>Veillonellales</taxon>
        <taxon>Veillonellaceae</taxon>
        <taxon>Megasphaera</taxon>
    </lineage>
</organism>
<evidence type="ECO:0008006" key="4">
    <source>
        <dbReference type="Google" id="ProtNLM"/>
    </source>
</evidence>
<reference evidence="2 3" key="1">
    <citation type="submission" date="2022-06" db="EMBL/GenBank/DDBJ databases">
        <title>Isolation of gut microbiota from human fecal samples.</title>
        <authorList>
            <person name="Pamer E.G."/>
            <person name="Barat B."/>
            <person name="Waligurski E."/>
            <person name="Medina S."/>
            <person name="Paddock L."/>
            <person name="Mostad J."/>
        </authorList>
    </citation>
    <scope>NUCLEOTIDE SEQUENCE [LARGE SCALE GENOMIC DNA]</scope>
    <source>
        <strain evidence="2 3">DFI.1.1</strain>
    </source>
</reference>
<evidence type="ECO:0000256" key="1">
    <source>
        <dbReference type="SAM" id="MobiDB-lite"/>
    </source>
</evidence>
<dbReference type="EMBL" id="JANGEW010000160">
    <property type="protein sequence ID" value="MCQ5343737.1"/>
    <property type="molecule type" value="Genomic_DNA"/>
</dbReference>
<feature type="region of interest" description="Disordered" evidence="1">
    <location>
        <begin position="1"/>
        <end position="22"/>
    </location>
</feature>
<accession>A0ABT1SV36</accession>
<feature type="non-terminal residue" evidence="2">
    <location>
        <position position="76"/>
    </location>
</feature>
<keyword evidence="3" id="KW-1185">Reference proteome</keyword>
<feature type="non-terminal residue" evidence="2">
    <location>
        <position position="1"/>
    </location>
</feature>
<proteinExistence type="predicted"/>
<dbReference type="InterPro" id="IPR011010">
    <property type="entry name" value="DNA_brk_join_enz"/>
</dbReference>
<evidence type="ECO:0000313" key="3">
    <source>
        <dbReference type="Proteomes" id="UP001206692"/>
    </source>
</evidence>
<dbReference type="Proteomes" id="UP001206692">
    <property type="component" value="Unassembled WGS sequence"/>
</dbReference>
<comment type="caution">
    <text evidence="2">The sequence shown here is derived from an EMBL/GenBank/DDBJ whole genome shotgun (WGS) entry which is preliminary data.</text>
</comment>
<sequence>KRAVSQGTLRRDPYGKLHPELPRRKSRHLKLEDLKKLMETPVDKPNLQRVRDWFLFATFTGLSYADLKRLSEKDIT</sequence>
<protein>
    <recommendedName>
        <fullName evidence="4">Integrase</fullName>
    </recommendedName>
</protein>
<name>A0ABT1SV36_9FIRM</name>
<dbReference type="SUPFAM" id="SSF56349">
    <property type="entry name" value="DNA breaking-rejoining enzymes"/>
    <property type="match status" value="1"/>
</dbReference>
<gene>
    <name evidence="2" type="ORF">NE675_12010</name>
</gene>
<feature type="compositionally biased region" description="Basic and acidic residues" evidence="1">
    <location>
        <begin position="9"/>
        <end position="22"/>
    </location>
</feature>